<evidence type="ECO:0000256" key="1">
    <source>
        <dbReference type="SAM" id="MobiDB-lite"/>
    </source>
</evidence>
<accession>A0ABV7PWC0</accession>
<evidence type="ECO:0008006" key="4">
    <source>
        <dbReference type="Google" id="ProtNLM"/>
    </source>
</evidence>
<evidence type="ECO:0000313" key="2">
    <source>
        <dbReference type="EMBL" id="MFC3491788.1"/>
    </source>
</evidence>
<comment type="caution">
    <text evidence="2">The sequence shown here is derived from an EMBL/GenBank/DDBJ whole genome shotgun (WGS) entry which is preliminary data.</text>
</comment>
<organism evidence="2 3">
    <name type="scientific">Glycomyces rhizosphaerae</name>
    <dbReference type="NCBI Taxonomy" id="2054422"/>
    <lineage>
        <taxon>Bacteria</taxon>
        <taxon>Bacillati</taxon>
        <taxon>Actinomycetota</taxon>
        <taxon>Actinomycetes</taxon>
        <taxon>Glycomycetales</taxon>
        <taxon>Glycomycetaceae</taxon>
        <taxon>Glycomyces</taxon>
    </lineage>
</organism>
<name>A0ABV7PWC0_9ACTN</name>
<dbReference type="RefSeq" id="WP_387971257.1">
    <property type="nucleotide sequence ID" value="NZ_JBHRWO010000005.1"/>
</dbReference>
<sequence length="127" mass="13621">MSRQYDIDQITEIGTQVFPGLVNGYWDLAHGTKTAGAARDSMFQVPSQTTNVGPGSGGAPTESPGASDVAAAWNTLFMRFERAMEESATALEHLQHAVLKAAQSMSDAEDVTQIELAEIQAEIDSNY</sequence>
<protein>
    <recommendedName>
        <fullName evidence="4">Excreted virulence factor EspC, type VII ESX diderm</fullName>
    </recommendedName>
</protein>
<feature type="region of interest" description="Disordered" evidence="1">
    <location>
        <begin position="46"/>
        <end position="66"/>
    </location>
</feature>
<reference evidence="3" key="1">
    <citation type="journal article" date="2019" name="Int. J. Syst. Evol. Microbiol.">
        <title>The Global Catalogue of Microorganisms (GCM) 10K type strain sequencing project: providing services to taxonomists for standard genome sequencing and annotation.</title>
        <authorList>
            <consortium name="The Broad Institute Genomics Platform"/>
            <consortium name="The Broad Institute Genome Sequencing Center for Infectious Disease"/>
            <person name="Wu L."/>
            <person name="Ma J."/>
        </authorList>
    </citation>
    <scope>NUCLEOTIDE SEQUENCE [LARGE SCALE GENOMIC DNA]</scope>
    <source>
        <strain evidence="3">CGMCC 4.7396</strain>
    </source>
</reference>
<evidence type="ECO:0000313" key="3">
    <source>
        <dbReference type="Proteomes" id="UP001595712"/>
    </source>
</evidence>
<gene>
    <name evidence="2" type="ORF">ACFO8M_04710</name>
</gene>
<dbReference type="EMBL" id="JBHRWO010000005">
    <property type="protein sequence ID" value="MFC3491788.1"/>
    <property type="molecule type" value="Genomic_DNA"/>
</dbReference>
<dbReference type="Proteomes" id="UP001595712">
    <property type="component" value="Unassembled WGS sequence"/>
</dbReference>
<keyword evidence="3" id="KW-1185">Reference proteome</keyword>
<proteinExistence type="predicted"/>